<protein>
    <submittedName>
        <fullName evidence="1">Uncharacterized protein</fullName>
    </submittedName>
</protein>
<dbReference type="Proteomes" id="UP000249633">
    <property type="component" value="Unassembled WGS sequence"/>
</dbReference>
<name>A0A2W5FS40_9BURK</name>
<dbReference type="EMBL" id="QFOD01000002">
    <property type="protein sequence ID" value="PZP35886.1"/>
    <property type="molecule type" value="Genomic_DNA"/>
</dbReference>
<evidence type="ECO:0000313" key="2">
    <source>
        <dbReference type="Proteomes" id="UP000249633"/>
    </source>
</evidence>
<evidence type="ECO:0000313" key="1">
    <source>
        <dbReference type="EMBL" id="PZP35886.1"/>
    </source>
</evidence>
<sequence>MHRTLIELERREYEKFHGRTSSGDFLQVVAFDDCMKWLEPLSRLIVMLDEALDPKADAVLTPQVVSARLRELLSLDRSREDEFIQRYLRHFDTAPDLAVEHSAVLKALNAAA</sequence>
<reference evidence="1 2" key="1">
    <citation type="submission" date="2017-08" db="EMBL/GenBank/DDBJ databases">
        <title>Infants hospitalized years apart are colonized by the same room-sourced microbial strains.</title>
        <authorList>
            <person name="Brooks B."/>
            <person name="Olm M.R."/>
            <person name="Firek B.A."/>
            <person name="Baker R."/>
            <person name="Thomas B.C."/>
            <person name="Morowitz M.J."/>
            <person name="Banfield J.F."/>
        </authorList>
    </citation>
    <scope>NUCLEOTIDE SEQUENCE [LARGE SCALE GENOMIC DNA]</scope>
    <source>
        <strain evidence="1">S2_012_000_R2_81</strain>
    </source>
</reference>
<dbReference type="AlphaFoldDB" id="A0A2W5FS40"/>
<proteinExistence type="predicted"/>
<accession>A0A2W5FS40</accession>
<gene>
    <name evidence="1" type="ORF">DI603_02720</name>
</gene>
<comment type="caution">
    <text evidence="1">The sequence shown here is derived from an EMBL/GenBank/DDBJ whole genome shotgun (WGS) entry which is preliminary data.</text>
</comment>
<organism evidence="1 2">
    <name type="scientific">Roseateles depolymerans</name>
    <dbReference type="NCBI Taxonomy" id="76731"/>
    <lineage>
        <taxon>Bacteria</taxon>
        <taxon>Pseudomonadati</taxon>
        <taxon>Pseudomonadota</taxon>
        <taxon>Betaproteobacteria</taxon>
        <taxon>Burkholderiales</taxon>
        <taxon>Sphaerotilaceae</taxon>
        <taxon>Roseateles</taxon>
    </lineage>
</organism>